<dbReference type="AlphaFoldDB" id="A0A137PA28"/>
<feature type="transmembrane region" description="Helical" evidence="5">
    <location>
        <begin position="1165"/>
        <end position="1191"/>
    </location>
</feature>
<dbReference type="Proteomes" id="UP000070444">
    <property type="component" value="Unassembled WGS sequence"/>
</dbReference>
<feature type="transmembrane region" description="Helical" evidence="5">
    <location>
        <begin position="334"/>
        <end position="353"/>
    </location>
</feature>
<dbReference type="SUPFAM" id="SSF81665">
    <property type="entry name" value="Calcium ATPase, transmembrane domain M"/>
    <property type="match status" value="1"/>
</dbReference>
<evidence type="ECO:0000313" key="7">
    <source>
        <dbReference type="Proteomes" id="UP000070444"/>
    </source>
</evidence>
<evidence type="ECO:0000256" key="2">
    <source>
        <dbReference type="ARBA" id="ARBA00022692"/>
    </source>
</evidence>
<evidence type="ECO:0000256" key="3">
    <source>
        <dbReference type="ARBA" id="ARBA00022989"/>
    </source>
</evidence>
<dbReference type="OMA" id="GCAMQTP"/>
<dbReference type="EMBL" id="KQ964465">
    <property type="protein sequence ID" value="KXN71859.1"/>
    <property type="molecule type" value="Genomic_DNA"/>
</dbReference>
<feature type="transmembrane region" description="Helical" evidence="5">
    <location>
        <begin position="995"/>
        <end position="1016"/>
    </location>
</feature>
<dbReference type="InterPro" id="IPR023214">
    <property type="entry name" value="HAD_sf"/>
</dbReference>
<gene>
    <name evidence="6" type="ORF">CONCODRAFT_48310</name>
</gene>
<sequence>MSAPIPTPTSSIPHRVKAQINQRQSSLSSSINSYISQVPNNHSHSRNLSEDISTLEVDLNKSEDNLNKLPVYLTKSNLSSCQGNLGLEDSEAYGILIRIVEQIVAPTEEDETPSNHIEFLKRKDTLLVIIMMLLLVISYILQTVNSHVIQFRTKGILVELALLSSLVIWSYYISIYESKRFARELYERAKLILKVLEDNRVRPMRMIKVPIFPTLSIVEVYRDGFLHPLPIHLTVMGDVIELPLGSKSFVDMEFYADYYGLELNKKLVLRKGQTLKAQFFDCIPQIVEEMDTFKFKLLETRLTQTLKDTVIQERPVSVIQNQMKRIKHLFIRRLGILVFLLSLIVSCLIYFVFDLPRGHNNHWIELLIQVPTYTFLAWVPLSFPNLWFLVRNYCNAYILVLFEALQKNKEEFEDEEDIDEFDTEAPSPVKNVEINMKQVLSKFWSLVTRKDHNFSLTRSTNLFESLGSITTICVIDKEETIATPFPQIEELMFLDDEENTVLLDLSEDSDYYPNGIKFEDSDWQKYMQLLKPLGFNLLLSTRCRTEKTRKNDWEPHLIDPLNQIKCNLCPARQTCLCRLGKEIGFKDDIVDGFSHQKTIVLSAPYHPAIEDPMFKKCKMELPTVTSNLYEEVKSSSYQLFSSGHPELILDLCPDFWDGMSLRPLSGACQAKLHDFYQNAIVKDSQVIAYSYRPINVANRERLTFLNSQDLSVIRLDEASVIPHTPLDTLPSTSTSDQNQSPMIRYLSLNKPSASEEDAEIDPLLAEQNPEVFYRSSVKDQVFLALSTMAHQPKNDVCDFIEDLSLAGIRFAYLSPGSEKESKAFAERLGLETDWNTCIRMSSEEEEDFEDHYIKAHLPRGIEQIRDHLENVDDIPLQVSLFAECSPSAVTEMIKIYQEYGEVVCCIGNSLNYVNTPSFAAADLGIAVEPLNRHIATSPASRKRNPQLELHSTLSIGSTLTSLPCGLFFHRDTSFFVLTQIIREARRLMAAARQGGTFLLACGLGISMLYIVSIALLLPPILYGYHIFWLSWLILSFISATFLWNPHEPNTMTSFVSKNVDHVQDFWRFFRYGVFRMIVLVGIWIVMFWVSWQSIWEVTSDGGDKHNDSKWHRHGDWSNWNTNHQWAHLHCQNILLMFIVYHLTLVSSTFMSRTLPIWEYNPFQNYIWIISVLLMWLLQSGFTLIFFIFSPFSIEQIFGSLPLHYYLIGFLSPLVFIPFQELIRWFDRRKFTKFQKRSKLEFNTKLGLHSPV</sequence>
<keyword evidence="7" id="KW-1185">Reference proteome</keyword>
<evidence type="ECO:0000256" key="5">
    <source>
        <dbReference type="SAM" id="Phobius"/>
    </source>
</evidence>
<feature type="transmembrane region" description="Helical" evidence="5">
    <location>
        <begin position="1125"/>
        <end position="1144"/>
    </location>
</feature>
<keyword evidence="4 5" id="KW-0472">Membrane</keyword>
<organism evidence="6 7">
    <name type="scientific">Conidiobolus coronatus (strain ATCC 28846 / CBS 209.66 / NRRL 28638)</name>
    <name type="common">Delacroixia coronata</name>
    <dbReference type="NCBI Taxonomy" id="796925"/>
    <lineage>
        <taxon>Eukaryota</taxon>
        <taxon>Fungi</taxon>
        <taxon>Fungi incertae sedis</taxon>
        <taxon>Zoopagomycota</taxon>
        <taxon>Entomophthoromycotina</taxon>
        <taxon>Entomophthoromycetes</taxon>
        <taxon>Entomophthorales</taxon>
        <taxon>Ancylistaceae</taxon>
        <taxon>Conidiobolus</taxon>
    </lineage>
</organism>
<proteinExistence type="predicted"/>
<evidence type="ECO:0000313" key="6">
    <source>
        <dbReference type="EMBL" id="KXN71859.1"/>
    </source>
</evidence>
<dbReference type="InterPro" id="IPR039720">
    <property type="entry name" value="TMEM94"/>
</dbReference>
<dbReference type="PANTHER" id="PTHR13219">
    <property type="entry name" value="TRANSMEMBRANE PROTEIN 94"/>
    <property type="match status" value="1"/>
</dbReference>
<dbReference type="SUPFAM" id="SSF56784">
    <property type="entry name" value="HAD-like"/>
    <property type="match status" value="1"/>
</dbReference>
<feature type="transmembrane region" description="Helical" evidence="5">
    <location>
        <begin position="156"/>
        <end position="173"/>
    </location>
</feature>
<dbReference type="InterPro" id="IPR023298">
    <property type="entry name" value="ATPase_P-typ_TM_dom_sf"/>
</dbReference>
<dbReference type="GO" id="GO:0016020">
    <property type="term" value="C:membrane"/>
    <property type="evidence" value="ECO:0007669"/>
    <property type="project" value="UniProtKB-SubCell"/>
</dbReference>
<feature type="transmembrane region" description="Helical" evidence="5">
    <location>
        <begin position="1073"/>
        <end position="1091"/>
    </location>
</feature>
<protein>
    <recommendedName>
        <fullName evidence="8">Cation-transporting P-type ATPase C-terminal domain-containing protein</fullName>
    </recommendedName>
</protein>
<dbReference type="PANTHER" id="PTHR13219:SF6">
    <property type="entry name" value="TRANSMEMBRANE PROTEIN 94"/>
    <property type="match status" value="1"/>
</dbReference>
<dbReference type="OrthoDB" id="5568754at2759"/>
<dbReference type="Gene3D" id="3.40.50.1000">
    <property type="entry name" value="HAD superfamily/HAD-like"/>
    <property type="match status" value="1"/>
</dbReference>
<keyword evidence="2 5" id="KW-0812">Transmembrane</keyword>
<accession>A0A137PA28</accession>
<feature type="transmembrane region" description="Helical" evidence="5">
    <location>
        <begin position="126"/>
        <end position="144"/>
    </location>
</feature>
<feature type="transmembrane region" description="Helical" evidence="5">
    <location>
        <begin position="1203"/>
        <end position="1225"/>
    </location>
</feature>
<evidence type="ECO:0000256" key="1">
    <source>
        <dbReference type="ARBA" id="ARBA00004370"/>
    </source>
</evidence>
<reference evidence="6 7" key="1">
    <citation type="journal article" date="2015" name="Genome Biol. Evol.">
        <title>Phylogenomic analyses indicate that early fungi evolved digesting cell walls of algal ancestors of land plants.</title>
        <authorList>
            <person name="Chang Y."/>
            <person name="Wang S."/>
            <person name="Sekimoto S."/>
            <person name="Aerts A.L."/>
            <person name="Choi C."/>
            <person name="Clum A."/>
            <person name="LaButti K.M."/>
            <person name="Lindquist E.A."/>
            <person name="Yee Ngan C."/>
            <person name="Ohm R.A."/>
            <person name="Salamov A.A."/>
            <person name="Grigoriev I.V."/>
            <person name="Spatafora J.W."/>
            <person name="Berbee M.L."/>
        </authorList>
    </citation>
    <scope>NUCLEOTIDE SEQUENCE [LARGE SCALE GENOMIC DNA]</scope>
    <source>
        <strain evidence="6 7">NRRL 28638</strain>
    </source>
</reference>
<name>A0A137PA28_CONC2</name>
<feature type="transmembrane region" description="Helical" evidence="5">
    <location>
        <begin position="373"/>
        <end position="390"/>
    </location>
</feature>
<comment type="subcellular location">
    <subcellularLocation>
        <location evidence="1">Membrane</location>
    </subcellularLocation>
</comment>
<dbReference type="Gene3D" id="1.20.1110.10">
    <property type="entry name" value="Calcium-transporting ATPase, transmembrane domain"/>
    <property type="match status" value="1"/>
</dbReference>
<evidence type="ECO:0008006" key="8">
    <source>
        <dbReference type="Google" id="ProtNLM"/>
    </source>
</evidence>
<dbReference type="InterPro" id="IPR036412">
    <property type="entry name" value="HAD-like_sf"/>
</dbReference>
<keyword evidence="3 5" id="KW-1133">Transmembrane helix</keyword>
<feature type="transmembrane region" description="Helical" evidence="5">
    <location>
        <begin position="1022"/>
        <end position="1043"/>
    </location>
</feature>
<evidence type="ECO:0000256" key="4">
    <source>
        <dbReference type="ARBA" id="ARBA00023136"/>
    </source>
</evidence>